<feature type="transmembrane region" description="Helical" evidence="3">
    <location>
        <begin position="274"/>
        <end position="301"/>
    </location>
</feature>
<evidence type="ECO:0000256" key="1">
    <source>
        <dbReference type="ARBA" id="ARBA00022729"/>
    </source>
</evidence>
<keyword evidence="7" id="KW-1185">Reference proteome</keyword>
<dbReference type="PROSITE" id="PS50814">
    <property type="entry name" value="WIF"/>
    <property type="match status" value="1"/>
</dbReference>
<dbReference type="Gene3D" id="2.60.40.2170">
    <property type="entry name" value="Wnt, WIF domain"/>
    <property type="match status" value="1"/>
</dbReference>
<evidence type="ECO:0000259" key="5">
    <source>
        <dbReference type="PROSITE" id="PS50814"/>
    </source>
</evidence>
<name>A0ABR3IL80_LOXSC</name>
<dbReference type="InterPro" id="IPR003306">
    <property type="entry name" value="WIF"/>
</dbReference>
<evidence type="ECO:0000256" key="3">
    <source>
        <dbReference type="SAM" id="Phobius"/>
    </source>
</evidence>
<evidence type="ECO:0000313" key="7">
    <source>
        <dbReference type="Proteomes" id="UP001549920"/>
    </source>
</evidence>
<keyword evidence="3" id="KW-0812">Transmembrane</keyword>
<dbReference type="EMBL" id="JBEUOH010000002">
    <property type="protein sequence ID" value="KAL0901846.1"/>
    <property type="molecule type" value="Genomic_DNA"/>
</dbReference>
<feature type="transmembrane region" description="Helical" evidence="3">
    <location>
        <begin position="183"/>
        <end position="208"/>
    </location>
</feature>
<sequence length="360" mass="37756">MAAKRLIIAWAVWLALPLATGHLNVLISKAEVMKLLGLDAELYYVRDGVVNNYATGFIVPVPAHIADLEFMWQALGRRPLPYVMGIDYDSRGAMLPPQVNISERGLVPTTLQTFRVRLPCTGTRSAEILVTMQLNISSPDRAHKDVRLQFKRNKICWKGLSAVVTHNETARLAGDASRGTSGVLFVAGGCAAAALALLAAAAAAGTLYKRGSKARHHDSIHGVLFVAGGCAAAALDLLAAAAAAGTLYKGGCLSAVVTHNETARLAGDASRGTIGVLFVAGGSTALALALLVAAVAVGPLYKRGTKARHHDSIHKCYSDASRGTSSVLFVAGGCAVAALALPKDNLYSSGRCWHAVQERQ</sequence>
<protein>
    <recommendedName>
        <fullName evidence="5">WIF domain-containing protein</fullName>
    </recommendedName>
</protein>
<keyword evidence="3" id="KW-0472">Membrane</keyword>
<reference evidence="6 7" key="1">
    <citation type="submission" date="2024-06" db="EMBL/GenBank/DDBJ databases">
        <title>A chromosome-level genome assembly of beet webworm, Loxostege sticticalis.</title>
        <authorList>
            <person name="Zhang Y."/>
        </authorList>
    </citation>
    <scope>NUCLEOTIDE SEQUENCE [LARGE SCALE GENOMIC DNA]</scope>
    <source>
        <strain evidence="6">AQ026</strain>
        <tissue evidence="6">Whole body</tissue>
    </source>
</reference>
<proteinExistence type="predicted"/>
<gene>
    <name evidence="6" type="ORF">ABMA27_007003</name>
</gene>
<feature type="transmembrane region" description="Helical" evidence="3">
    <location>
        <begin position="220"/>
        <end position="244"/>
    </location>
</feature>
<feature type="chain" id="PRO_5045595938" description="WIF domain-containing protein" evidence="4">
    <location>
        <begin position="22"/>
        <end position="360"/>
    </location>
</feature>
<feature type="domain" description="WIF" evidence="5">
    <location>
        <begin position="25"/>
        <end position="156"/>
    </location>
</feature>
<comment type="caution">
    <text evidence="6">The sequence shown here is derived from an EMBL/GenBank/DDBJ whole genome shotgun (WGS) entry which is preliminary data.</text>
</comment>
<dbReference type="SMART" id="SM00469">
    <property type="entry name" value="WIF"/>
    <property type="match status" value="1"/>
</dbReference>
<keyword evidence="2" id="KW-0325">Glycoprotein</keyword>
<dbReference type="Proteomes" id="UP001549920">
    <property type="component" value="Unassembled WGS sequence"/>
</dbReference>
<dbReference type="InterPro" id="IPR038677">
    <property type="entry name" value="WIF_sf"/>
</dbReference>
<keyword evidence="3" id="KW-1133">Transmembrane helix</keyword>
<evidence type="ECO:0000256" key="2">
    <source>
        <dbReference type="ARBA" id="ARBA00023180"/>
    </source>
</evidence>
<feature type="signal peptide" evidence="4">
    <location>
        <begin position="1"/>
        <end position="21"/>
    </location>
</feature>
<evidence type="ECO:0000256" key="4">
    <source>
        <dbReference type="SAM" id="SignalP"/>
    </source>
</evidence>
<dbReference type="Pfam" id="PF02019">
    <property type="entry name" value="WIF"/>
    <property type="match status" value="1"/>
</dbReference>
<accession>A0ABR3IL80</accession>
<keyword evidence="1 4" id="KW-0732">Signal</keyword>
<evidence type="ECO:0000313" key="6">
    <source>
        <dbReference type="EMBL" id="KAL0901846.1"/>
    </source>
</evidence>
<organism evidence="6 7">
    <name type="scientific">Loxostege sticticalis</name>
    <name type="common">Beet webworm moth</name>
    <dbReference type="NCBI Taxonomy" id="481309"/>
    <lineage>
        <taxon>Eukaryota</taxon>
        <taxon>Metazoa</taxon>
        <taxon>Ecdysozoa</taxon>
        <taxon>Arthropoda</taxon>
        <taxon>Hexapoda</taxon>
        <taxon>Insecta</taxon>
        <taxon>Pterygota</taxon>
        <taxon>Neoptera</taxon>
        <taxon>Endopterygota</taxon>
        <taxon>Lepidoptera</taxon>
        <taxon>Glossata</taxon>
        <taxon>Ditrysia</taxon>
        <taxon>Pyraloidea</taxon>
        <taxon>Crambidae</taxon>
        <taxon>Pyraustinae</taxon>
        <taxon>Loxostege</taxon>
    </lineage>
</organism>